<protein>
    <submittedName>
        <fullName evidence="1">Uncharacterized protein</fullName>
    </submittedName>
</protein>
<evidence type="ECO:0000313" key="1">
    <source>
        <dbReference type="EMBL" id="JAH93892.1"/>
    </source>
</evidence>
<organism evidence="1">
    <name type="scientific">Anguilla anguilla</name>
    <name type="common">European freshwater eel</name>
    <name type="synonym">Muraena anguilla</name>
    <dbReference type="NCBI Taxonomy" id="7936"/>
    <lineage>
        <taxon>Eukaryota</taxon>
        <taxon>Metazoa</taxon>
        <taxon>Chordata</taxon>
        <taxon>Craniata</taxon>
        <taxon>Vertebrata</taxon>
        <taxon>Euteleostomi</taxon>
        <taxon>Actinopterygii</taxon>
        <taxon>Neopterygii</taxon>
        <taxon>Teleostei</taxon>
        <taxon>Anguilliformes</taxon>
        <taxon>Anguillidae</taxon>
        <taxon>Anguilla</taxon>
    </lineage>
</organism>
<reference evidence="1" key="1">
    <citation type="submission" date="2014-11" db="EMBL/GenBank/DDBJ databases">
        <authorList>
            <person name="Amaro Gonzalez C."/>
        </authorList>
    </citation>
    <scope>NUCLEOTIDE SEQUENCE</scope>
</reference>
<name>A0A0E9WU39_ANGAN</name>
<dbReference type="AlphaFoldDB" id="A0A0E9WU39"/>
<dbReference type="EMBL" id="GBXM01014685">
    <property type="protein sequence ID" value="JAH93892.1"/>
    <property type="molecule type" value="Transcribed_RNA"/>
</dbReference>
<sequence>MTCVRRLWSQSGSISILLVKSNSPALPVLMESMSSADCVPLIQLPCPRINIISLSPSKNV</sequence>
<proteinExistence type="predicted"/>
<accession>A0A0E9WU39</accession>
<reference evidence="1" key="2">
    <citation type="journal article" date="2015" name="Fish Shellfish Immunol.">
        <title>Early steps in the European eel (Anguilla anguilla)-Vibrio vulnificus interaction in the gills: Role of the RtxA13 toxin.</title>
        <authorList>
            <person name="Callol A."/>
            <person name="Pajuelo D."/>
            <person name="Ebbesson L."/>
            <person name="Teles M."/>
            <person name="MacKenzie S."/>
            <person name="Amaro C."/>
        </authorList>
    </citation>
    <scope>NUCLEOTIDE SEQUENCE</scope>
</reference>